<sequence length="134" mass="16109">MYEEFQILKPSIEQIFPKTDINSQNKWQLIFKNLTLQNVQNVFKSSNCYVERVFSQMNLKWTDIRNRCSADMISTELKIMFNYNITCTQFYHTKKIQSNQKYYFSINKSEFSKQLFLKIIFSFFQKLQGVGYGV</sequence>
<dbReference type="EMBL" id="HBUF01157506">
    <property type="protein sequence ID" value="CAG6649439.1"/>
    <property type="molecule type" value="Transcribed_RNA"/>
</dbReference>
<protein>
    <submittedName>
        <fullName evidence="1">Uncharacterized protein</fullName>
    </submittedName>
</protein>
<proteinExistence type="predicted"/>
<accession>A0A8D8RID8</accession>
<name>A0A8D8RID8_9HEMI</name>
<dbReference type="AlphaFoldDB" id="A0A8D8RID8"/>
<organism evidence="1">
    <name type="scientific">Cacopsylla melanoneura</name>
    <dbReference type="NCBI Taxonomy" id="428564"/>
    <lineage>
        <taxon>Eukaryota</taxon>
        <taxon>Metazoa</taxon>
        <taxon>Ecdysozoa</taxon>
        <taxon>Arthropoda</taxon>
        <taxon>Hexapoda</taxon>
        <taxon>Insecta</taxon>
        <taxon>Pterygota</taxon>
        <taxon>Neoptera</taxon>
        <taxon>Paraneoptera</taxon>
        <taxon>Hemiptera</taxon>
        <taxon>Sternorrhyncha</taxon>
        <taxon>Psylloidea</taxon>
        <taxon>Psyllidae</taxon>
        <taxon>Psyllinae</taxon>
        <taxon>Cacopsylla</taxon>
    </lineage>
</organism>
<evidence type="ECO:0000313" key="1">
    <source>
        <dbReference type="EMBL" id="CAG6649439.1"/>
    </source>
</evidence>
<reference evidence="1" key="1">
    <citation type="submission" date="2021-05" db="EMBL/GenBank/DDBJ databases">
        <authorList>
            <person name="Alioto T."/>
            <person name="Alioto T."/>
            <person name="Gomez Garrido J."/>
        </authorList>
    </citation>
    <scope>NUCLEOTIDE SEQUENCE</scope>
</reference>